<dbReference type="EMBL" id="CM004390">
    <property type="protein sequence ID" value="OAY52882.1"/>
    <property type="molecule type" value="Genomic_DNA"/>
</dbReference>
<accession>A0A2C9W360</accession>
<protein>
    <submittedName>
        <fullName evidence="2">Uncharacterized protein</fullName>
    </submittedName>
</protein>
<dbReference type="AlphaFoldDB" id="A0A2C9W360"/>
<evidence type="ECO:0000313" key="2">
    <source>
        <dbReference type="EMBL" id="OAY52882.1"/>
    </source>
</evidence>
<organism evidence="2">
    <name type="scientific">Manihot esculenta</name>
    <name type="common">Cassava</name>
    <name type="synonym">Jatropha manihot</name>
    <dbReference type="NCBI Taxonomy" id="3983"/>
    <lineage>
        <taxon>Eukaryota</taxon>
        <taxon>Viridiplantae</taxon>
        <taxon>Streptophyta</taxon>
        <taxon>Embryophyta</taxon>
        <taxon>Tracheophyta</taxon>
        <taxon>Spermatophyta</taxon>
        <taxon>Magnoliopsida</taxon>
        <taxon>eudicotyledons</taxon>
        <taxon>Gunneridae</taxon>
        <taxon>Pentapetalae</taxon>
        <taxon>rosids</taxon>
        <taxon>fabids</taxon>
        <taxon>Malpighiales</taxon>
        <taxon>Euphorbiaceae</taxon>
        <taxon>Crotonoideae</taxon>
        <taxon>Manihoteae</taxon>
        <taxon>Manihot</taxon>
    </lineage>
</organism>
<reference evidence="2" key="1">
    <citation type="submission" date="2016-02" db="EMBL/GenBank/DDBJ databases">
        <title>WGS assembly of Manihot esculenta.</title>
        <authorList>
            <person name="Bredeson J.V."/>
            <person name="Prochnik S.E."/>
            <person name="Lyons J.B."/>
            <person name="Schmutz J."/>
            <person name="Grimwood J."/>
            <person name="Vrebalov J."/>
            <person name="Bart R.S."/>
            <person name="Amuge T."/>
            <person name="Ferguson M.E."/>
            <person name="Green R."/>
            <person name="Putnam N."/>
            <person name="Stites J."/>
            <person name="Rounsley S."/>
            <person name="Rokhsar D.S."/>
        </authorList>
    </citation>
    <scope>NUCLEOTIDE SEQUENCE [LARGE SCALE GENOMIC DNA]</scope>
    <source>
        <tissue evidence="2">Leaf</tissue>
    </source>
</reference>
<name>A0A2C9W360_MANES</name>
<feature type="region of interest" description="Disordered" evidence="1">
    <location>
        <begin position="1"/>
        <end position="34"/>
    </location>
</feature>
<evidence type="ECO:0000256" key="1">
    <source>
        <dbReference type="SAM" id="MobiDB-lite"/>
    </source>
</evidence>
<gene>
    <name evidence="2" type="ORF">MANES_04G118900</name>
</gene>
<sequence>MKNMKKFQPPKKRKLDERQVSNKMLYRPLREGSL</sequence>
<feature type="compositionally biased region" description="Basic residues" evidence="1">
    <location>
        <begin position="1"/>
        <end position="13"/>
    </location>
</feature>
<proteinExistence type="predicted"/>